<dbReference type="HAMAP" id="MF_01345_B">
    <property type="entry name" value="Ribosomal_uS17_B"/>
    <property type="match status" value="1"/>
</dbReference>
<accession>A0A3G2QZE5</accession>
<dbReference type="EMBL" id="MH795130">
    <property type="protein sequence ID" value="AYO28423.1"/>
    <property type="molecule type" value="Genomic_DNA"/>
</dbReference>
<dbReference type="GO" id="GO:0003735">
    <property type="term" value="F:structural constituent of ribosome"/>
    <property type="evidence" value="ECO:0007669"/>
    <property type="project" value="InterPro"/>
</dbReference>
<evidence type="ECO:0000256" key="5">
    <source>
        <dbReference type="ARBA" id="ARBA00022980"/>
    </source>
</evidence>
<dbReference type="AlphaFoldDB" id="A0A3G2QZE5"/>
<dbReference type="InterPro" id="IPR012340">
    <property type="entry name" value="NA-bd_OB-fold"/>
</dbReference>
<dbReference type="PRINTS" id="PR00973">
    <property type="entry name" value="RIBOSOMALS17"/>
</dbReference>
<evidence type="ECO:0000256" key="2">
    <source>
        <dbReference type="ARBA" id="ARBA00010254"/>
    </source>
</evidence>
<dbReference type="InterPro" id="IPR019984">
    <property type="entry name" value="Ribosomal_uS17_bact/chlr"/>
</dbReference>
<dbReference type="SUPFAM" id="SSF50249">
    <property type="entry name" value="Nucleic acid-binding proteins"/>
    <property type="match status" value="1"/>
</dbReference>
<evidence type="ECO:0000313" key="8">
    <source>
        <dbReference type="EMBL" id="AYO28423.1"/>
    </source>
</evidence>
<evidence type="ECO:0000256" key="4">
    <source>
        <dbReference type="ARBA" id="ARBA00022884"/>
    </source>
</evidence>
<dbReference type="GO" id="GO:0022627">
    <property type="term" value="C:cytosolic small ribosomal subunit"/>
    <property type="evidence" value="ECO:0007669"/>
    <property type="project" value="TreeGrafter"/>
</dbReference>
<dbReference type="NCBIfam" id="NF004123">
    <property type="entry name" value="PRK05610.1"/>
    <property type="match status" value="1"/>
</dbReference>
<dbReference type="InterPro" id="IPR000266">
    <property type="entry name" value="Ribosomal_uS17"/>
</dbReference>
<sequence>MAKKERIGIVVSNKPEKTIIVAIQTRYQHPKYGKILLKTKRYMVHDEENKCNSGDLVLVEECPPFSRNKKWQLKQILQIYEK</sequence>
<dbReference type="RefSeq" id="YP_009545269.1">
    <property type="nucleotide sequence ID" value="NC_040134.1"/>
</dbReference>
<dbReference type="CDD" id="cd00364">
    <property type="entry name" value="Ribosomal_uS17"/>
    <property type="match status" value="1"/>
</dbReference>
<proteinExistence type="inferred from homology"/>
<name>A0A3G2QZE5_9STRA</name>
<dbReference type="GO" id="GO:0019843">
    <property type="term" value="F:rRNA binding"/>
    <property type="evidence" value="ECO:0007669"/>
    <property type="project" value="UniProtKB-KW"/>
</dbReference>
<keyword evidence="5 8" id="KW-0689">Ribosomal protein</keyword>
<comment type="function">
    <text evidence="1">One of the primary rRNA binding proteins, it binds specifically to the 5'-end of 16S ribosomal RNA.</text>
</comment>
<keyword evidence="8" id="KW-0934">Plastid</keyword>
<keyword evidence="3" id="KW-0699">rRNA-binding</keyword>
<geneLocation type="plastid" evidence="8"/>
<dbReference type="PANTHER" id="PTHR10744">
    <property type="entry name" value="40S RIBOSOMAL PROTEIN S11 FAMILY MEMBER"/>
    <property type="match status" value="1"/>
</dbReference>
<protein>
    <recommendedName>
        <fullName evidence="7">Small ribosomal subunit protein uS17c</fullName>
    </recommendedName>
</protein>
<evidence type="ECO:0000256" key="3">
    <source>
        <dbReference type="ARBA" id="ARBA00022730"/>
    </source>
</evidence>
<keyword evidence="4" id="KW-0694">RNA-binding</keyword>
<evidence type="ECO:0000256" key="7">
    <source>
        <dbReference type="ARBA" id="ARBA00035251"/>
    </source>
</evidence>
<dbReference type="PANTHER" id="PTHR10744:SF1">
    <property type="entry name" value="SMALL RIBOSOMAL SUBUNIT PROTEIN US17M"/>
    <property type="match status" value="1"/>
</dbReference>
<dbReference type="Pfam" id="PF00366">
    <property type="entry name" value="Ribosomal_S17"/>
    <property type="match status" value="1"/>
</dbReference>
<comment type="similarity">
    <text evidence="2">Belongs to the universal ribosomal protein uS17 family.</text>
</comment>
<gene>
    <name evidence="8" type="primary">rps17</name>
</gene>
<keyword evidence="6" id="KW-0687">Ribonucleoprotein</keyword>
<evidence type="ECO:0000256" key="6">
    <source>
        <dbReference type="ARBA" id="ARBA00023274"/>
    </source>
</evidence>
<organism evidence="8">
    <name type="scientific">Synura uvella</name>
    <dbReference type="NCBI Taxonomy" id="52557"/>
    <lineage>
        <taxon>Eukaryota</taxon>
        <taxon>Sar</taxon>
        <taxon>Stramenopiles</taxon>
        <taxon>Ochrophyta</taxon>
        <taxon>Synurophyceae</taxon>
        <taxon>Synurales</taxon>
        <taxon>Mallomonadaceae</taxon>
        <taxon>Synura</taxon>
    </lineage>
</organism>
<dbReference type="NCBIfam" id="TIGR03635">
    <property type="entry name" value="uS17_bact"/>
    <property type="match status" value="1"/>
</dbReference>
<reference evidence="8" key="1">
    <citation type="submission" date="2018-08" db="EMBL/GenBank/DDBJ databases">
        <title>Comparative Plastid Genomics of Synurophyceae: Evolutionary Evidence of Lateral Gene Transfer and Inverted Repeat Dynamics.</title>
        <authorList>
            <person name="Kim J.I."/>
            <person name="Shin H."/>
            <person name="Skaloud P."/>
            <person name="Jung J."/>
            <person name="Yoon H.S."/>
            <person name="Archibald J.M."/>
            <person name="Shin W."/>
        </authorList>
    </citation>
    <scope>NUCLEOTIDE SEQUENCE</scope>
    <source>
        <strain evidence="8">FBCC200023</strain>
    </source>
</reference>
<evidence type="ECO:0000256" key="1">
    <source>
        <dbReference type="ARBA" id="ARBA00002932"/>
    </source>
</evidence>
<dbReference type="GO" id="GO:0006412">
    <property type="term" value="P:translation"/>
    <property type="evidence" value="ECO:0007669"/>
    <property type="project" value="InterPro"/>
</dbReference>
<dbReference type="Gene3D" id="2.40.50.140">
    <property type="entry name" value="Nucleic acid-binding proteins"/>
    <property type="match status" value="1"/>
</dbReference>
<dbReference type="GeneID" id="38571747"/>